<feature type="non-terminal residue" evidence="14">
    <location>
        <position position="514"/>
    </location>
</feature>
<dbReference type="EMBL" id="CALNXK010000003">
    <property type="protein sequence ID" value="CAH3034676.1"/>
    <property type="molecule type" value="Genomic_DNA"/>
</dbReference>
<evidence type="ECO:0000256" key="12">
    <source>
        <dbReference type="SAM" id="MobiDB-lite"/>
    </source>
</evidence>
<keyword evidence="2 11" id="KW-0813">Transport</keyword>
<organism evidence="14 15">
    <name type="scientific">Porites lobata</name>
    <dbReference type="NCBI Taxonomy" id="104759"/>
    <lineage>
        <taxon>Eukaryota</taxon>
        <taxon>Metazoa</taxon>
        <taxon>Cnidaria</taxon>
        <taxon>Anthozoa</taxon>
        <taxon>Hexacorallia</taxon>
        <taxon>Scleractinia</taxon>
        <taxon>Fungiina</taxon>
        <taxon>Poritidae</taxon>
        <taxon>Porites</taxon>
    </lineage>
</organism>
<keyword evidence="4 11" id="KW-0812">Transmembrane</keyword>
<proteinExistence type="inferred from homology"/>
<evidence type="ECO:0000313" key="14">
    <source>
        <dbReference type="EMBL" id="CAH3034676.1"/>
    </source>
</evidence>
<feature type="transmembrane region" description="Helical" evidence="13">
    <location>
        <begin position="48"/>
        <end position="66"/>
    </location>
</feature>
<evidence type="ECO:0000256" key="10">
    <source>
        <dbReference type="ARBA" id="ARBA00023303"/>
    </source>
</evidence>
<protein>
    <recommendedName>
        <fullName evidence="16">Acid-sensing ion channel 1</fullName>
    </recommendedName>
</protein>
<dbReference type="PANTHER" id="PTHR11690:SF300">
    <property type="entry name" value="PICKPOCKET PROTEIN 19"/>
    <property type="match status" value="1"/>
</dbReference>
<evidence type="ECO:0000256" key="2">
    <source>
        <dbReference type="ARBA" id="ARBA00022448"/>
    </source>
</evidence>
<evidence type="ECO:0000256" key="5">
    <source>
        <dbReference type="ARBA" id="ARBA00022989"/>
    </source>
</evidence>
<accession>A0ABN8MRY1</accession>
<evidence type="ECO:0000256" key="6">
    <source>
        <dbReference type="ARBA" id="ARBA00023053"/>
    </source>
</evidence>
<dbReference type="PRINTS" id="PR01078">
    <property type="entry name" value="AMINACHANNEL"/>
</dbReference>
<dbReference type="Proteomes" id="UP001159405">
    <property type="component" value="Unassembled WGS sequence"/>
</dbReference>
<evidence type="ECO:0000256" key="11">
    <source>
        <dbReference type="RuleBase" id="RU000679"/>
    </source>
</evidence>
<comment type="caution">
    <text evidence="14">The sequence shown here is derived from an EMBL/GenBank/DDBJ whole genome shotgun (WGS) entry which is preliminary data.</text>
</comment>
<dbReference type="PANTHER" id="PTHR11690">
    <property type="entry name" value="AMILORIDE-SENSITIVE SODIUM CHANNEL-RELATED"/>
    <property type="match status" value="1"/>
</dbReference>
<keyword evidence="9 11" id="KW-0739">Sodium transport</keyword>
<dbReference type="InterPro" id="IPR001873">
    <property type="entry name" value="ENaC"/>
</dbReference>
<feature type="region of interest" description="Disordered" evidence="12">
    <location>
        <begin position="1"/>
        <end position="21"/>
    </location>
</feature>
<evidence type="ECO:0000256" key="13">
    <source>
        <dbReference type="SAM" id="Phobius"/>
    </source>
</evidence>
<dbReference type="Gene3D" id="1.10.287.770">
    <property type="entry name" value="YojJ-like"/>
    <property type="match status" value="1"/>
</dbReference>
<evidence type="ECO:0000256" key="3">
    <source>
        <dbReference type="ARBA" id="ARBA00022461"/>
    </source>
</evidence>
<keyword evidence="15" id="KW-1185">Reference proteome</keyword>
<dbReference type="Gene3D" id="2.60.470.10">
    <property type="entry name" value="Acid-sensing ion channels like domains"/>
    <property type="match status" value="1"/>
</dbReference>
<keyword evidence="6" id="KW-0915">Sodium</keyword>
<evidence type="ECO:0000256" key="8">
    <source>
        <dbReference type="ARBA" id="ARBA00023136"/>
    </source>
</evidence>
<comment type="subcellular location">
    <subcellularLocation>
        <location evidence="1">Membrane</location>
        <topology evidence="1">Multi-pass membrane protein</topology>
    </subcellularLocation>
</comment>
<evidence type="ECO:0008006" key="16">
    <source>
        <dbReference type="Google" id="ProtNLM"/>
    </source>
</evidence>
<reference evidence="14 15" key="1">
    <citation type="submission" date="2022-05" db="EMBL/GenBank/DDBJ databases">
        <authorList>
            <consortium name="Genoscope - CEA"/>
            <person name="William W."/>
        </authorList>
    </citation>
    <scope>NUCLEOTIDE SEQUENCE [LARGE SCALE GENOMIC DNA]</scope>
</reference>
<evidence type="ECO:0000256" key="1">
    <source>
        <dbReference type="ARBA" id="ARBA00004141"/>
    </source>
</evidence>
<feature type="transmembrane region" description="Helical" evidence="13">
    <location>
        <begin position="480"/>
        <end position="503"/>
    </location>
</feature>
<feature type="compositionally biased region" description="Basic and acidic residues" evidence="12">
    <location>
        <begin position="1"/>
        <end position="20"/>
    </location>
</feature>
<keyword evidence="10 11" id="KW-0407">Ion channel</keyword>
<keyword evidence="3 11" id="KW-0894">Sodium channel</keyword>
<evidence type="ECO:0000256" key="9">
    <source>
        <dbReference type="ARBA" id="ARBA00023201"/>
    </source>
</evidence>
<keyword evidence="7 11" id="KW-0406">Ion transport</keyword>
<gene>
    <name evidence="14" type="ORF">PLOB_00025162</name>
</gene>
<name>A0ABN8MRY1_9CNID</name>
<sequence length="514" mass="59007">MQDPENSRNQHEETQEHEYSTEGFQSFAQDTTLHGARFLFVSNVSRRVVWNIAMVSCFSFCAYQVFLSVRDFYSYPFHTTVKRETAPKDGRELPFPAVTLCNLNPTNTRRIRQLYGPVFHVTPTEEQLKQTIEDLSHLFARSPKVLTKEFKERNPEFFHRPNSLEEVKKKMELDALFSHQIEEMLLPRGSTFESCSLNREACGPKNFSKKASISYGQCYTFNSGKNGHPLLNVTLAGKDSGLKLRLNIERENDLKNPVASVGLTLLIHDQKAFPFMEGHGVIIQPGMSTVCAIKRRKISNLKWPYATNCTDQTNGDTDPFYSYTKEACLRKCRDDYTTKKCGCTLPEVNGNLFNGPICALNDTMLCLYPSQEEFGKSKDKKVCEKNCPEACKQVEYEVSLSYGGLQREALIEHLMEFLNESDSSSVGRDIYAPLLNMTKHEREEFINDNIISLDLYFEDLAYDVIEQTPIYQPWTLVGNLGGTFGLFLGMSCLTVLEFVDFVFRRIYHWFKKRK</sequence>
<evidence type="ECO:0000313" key="15">
    <source>
        <dbReference type="Proteomes" id="UP001159405"/>
    </source>
</evidence>
<evidence type="ECO:0000256" key="4">
    <source>
        <dbReference type="ARBA" id="ARBA00022692"/>
    </source>
</evidence>
<dbReference type="Pfam" id="PF00858">
    <property type="entry name" value="ASC"/>
    <property type="match status" value="1"/>
</dbReference>
<keyword evidence="5 13" id="KW-1133">Transmembrane helix</keyword>
<comment type="similarity">
    <text evidence="11">Belongs to the amiloride-sensitive sodium channel (TC 1.A.6) family.</text>
</comment>
<evidence type="ECO:0000256" key="7">
    <source>
        <dbReference type="ARBA" id="ARBA00023065"/>
    </source>
</evidence>
<keyword evidence="8 13" id="KW-0472">Membrane</keyword>